<proteinExistence type="predicted"/>
<dbReference type="SMART" id="SM00855">
    <property type="entry name" value="PGAM"/>
    <property type="match status" value="1"/>
</dbReference>
<keyword evidence="2" id="KW-1185">Reference proteome</keyword>
<dbReference type="PANTHER" id="PTHR48100">
    <property type="entry name" value="BROAD-SPECIFICITY PHOSPHATASE YOR283W-RELATED"/>
    <property type="match status" value="1"/>
</dbReference>
<dbReference type="InterPro" id="IPR029033">
    <property type="entry name" value="His_PPase_superfam"/>
</dbReference>
<dbReference type="Proteomes" id="UP001197093">
    <property type="component" value="Unassembled WGS sequence"/>
</dbReference>
<dbReference type="CDD" id="cd07067">
    <property type="entry name" value="HP_PGM_like"/>
    <property type="match status" value="1"/>
</dbReference>
<dbReference type="SUPFAM" id="SSF53254">
    <property type="entry name" value="Phosphoglycerate mutase-like"/>
    <property type="match status" value="1"/>
</dbReference>
<dbReference type="PANTHER" id="PTHR48100:SF24">
    <property type="entry name" value="PHOSPHOGLYCERATE MUTASE"/>
    <property type="match status" value="1"/>
</dbReference>
<dbReference type="GO" id="GO:0016791">
    <property type="term" value="F:phosphatase activity"/>
    <property type="evidence" value="ECO:0007669"/>
    <property type="project" value="TreeGrafter"/>
</dbReference>
<gene>
    <name evidence="1" type="ORF">NEMBOFW57_004152</name>
</gene>
<reference evidence="1" key="1">
    <citation type="submission" date="2023-02" db="EMBL/GenBank/DDBJ databases">
        <authorList>
            <person name="Palmer J.M."/>
        </authorList>
    </citation>
    <scope>NUCLEOTIDE SEQUENCE</scope>
    <source>
        <strain evidence="1">FW57</strain>
    </source>
</reference>
<dbReference type="InterPro" id="IPR050275">
    <property type="entry name" value="PGM_Phosphatase"/>
</dbReference>
<dbReference type="Pfam" id="PF00300">
    <property type="entry name" value="His_Phos_1"/>
    <property type="match status" value="1"/>
</dbReference>
<dbReference type="GO" id="GO:0005737">
    <property type="term" value="C:cytoplasm"/>
    <property type="evidence" value="ECO:0007669"/>
    <property type="project" value="TreeGrafter"/>
</dbReference>
<name>A0AAD4F6L4_9PEZI</name>
<evidence type="ECO:0000313" key="2">
    <source>
        <dbReference type="Proteomes" id="UP001197093"/>
    </source>
</evidence>
<dbReference type="InterPro" id="IPR013078">
    <property type="entry name" value="His_Pase_superF_clade-1"/>
</dbReference>
<organism evidence="1 2">
    <name type="scientific">Staphylotrichum longicolle</name>
    <dbReference type="NCBI Taxonomy" id="669026"/>
    <lineage>
        <taxon>Eukaryota</taxon>
        <taxon>Fungi</taxon>
        <taxon>Dikarya</taxon>
        <taxon>Ascomycota</taxon>
        <taxon>Pezizomycotina</taxon>
        <taxon>Sordariomycetes</taxon>
        <taxon>Sordariomycetidae</taxon>
        <taxon>Sordariales</taxon>
        <taxon>Chaetomiaceae</taxon>
        <taxon>Staphylotrichum</taxon>
    </lineage>
</organism>
<accession>A0AAD4F6L4</accession>
<dbReference type="EMBL" id="JAHCVI010000001">
    <property type="protein sequence ID" value="KAG7294089.1"/>
    <property type="molecule type" value="Genomic_DNA"/>
</dbReference>
<comment type="caution">
    <text evidence="1">The sequence shown here is derived from an EMBL/GenBank/DDBJ whole genome shotgun (WGS) entry which is preliminary data.</text>
</comment>
<protein>
    <recommendedName>
        <fullName evidence="3">Phosphoglycerate mutase</fullName>
    </recommendedName>
</protein>
<sequence>MPPTLILIRHAQAIHNIDSNLHDPDLSDLGRQQAAELREHLKAHLPPNLKVQFIVVSPMRRAIQTCLIALDWLIDSGVPIVPDARWQELYPKPCDTGTPAAQLAAEFPQIDFSSLDPVYPDKTSPAGARYAYDKQAILARGQSALADLYARPGEGGAIVVVSHSGFMRTAVAGRWFANADFRVFDFEERGAGDEKEEEGMEGRRRLYRLVEWELTRGKGGMGRSSEEVVEFGEGLPGL</sequence>
<dbReference type="Gene3D" id="3.40.50.1240">
    <property type="entry name" value="Phosphoglycerate mutase-like"/>
    <property type="match status" value="1"/>
</dbReference>
<evidence type="ECO:0000313" key="1">
    <source>
        <dbReference type="EMBL" id="KAG7294089.1"/>
    </source>
</evidence>
<dbReference type="AlphaFoldDB" id="A0AAD4F6L4"/>
<evidence type="ECO:0008006" key="3">
    <source>
        <dbReference type="Google" id="ProtNLM"/>
    </source>
</evidence>